<dbReference type="InterPro" id="IPR055225">
    <property type="entry name" value="DNAJC11-like_beta-barrel"/>
</dbReference>
<keyword evidence="2" id="KW-1133">Transmembrane helix</keyword>
<keyword evidence="5" id="KW-1185">Reference proteome</keyword>
<dbReference type="Pfam" id="PF00226">
    <property type="entry name" value="DnaJ"/>
    <property type="match status" value="1"/>
</dbReference>
<evidence type="ECO:0000256" key="1">
    <source>
        <dbReference type="ARBA" id="ARBA00023186"/>
    </source>
</evidence>
<dbReference type="PRINTS" id="PR00625">
    <property type="entry name" value="JDOMAIN"/>
</dbReference>
<dbReference type="OrthoDB" id="10250354at2759"/>
<keyword evidence="1" id="KW-0143">Chaperone</keyword>
<dbReference type="InterPro" id="IPR001623">
    <property type="entry name" value="DnaJ_domain"/>
</dbReference>
<gene>
    <name evidence="4" type="ORF">PAXRUDRAFT_829655</name>
</gene>
<organism evidence="4 5">
    <name type="scientific">Paxillus rubicundulus Ve08.2h10</name>
    <dbReference type="NCBI Taxonomy" id="930991"/>
    <lineage>
        <taxon>Eukaryota</taxon>
        <taxon>Fungi</taxon>
        <taxon>Dikarya</taxon>
        <taxon>Basidiomycota</taxon>
        <taxon>Agaricomycotina</taxon>
        <taxon>Agaricomycetes</taxon>
        <taxon>Agaricomycetidae</taxon>
        <taxon>Boletales</taxon>
        <taxon>Paxilineae</taxon>
        <taxon>Paxillaceae</taxon>
        <taxon>Paxillus</taxon>
    </lineage>
</organism>
<dbReference type="PANTHER" id="PTHR44157">
    <property type="entry name" value="DNAJ HOMOLOG SUBFAMILY C MEMBER 11"/>
    <property type="match status" value="1"/>
</dbReference>
<dbReference type="HOGENOM" id="CLU_019611_0_1_1"/>
<sequence>MTLPESIEQKDYLYAVLNLPNVASQNEIRERYRALSVIFHPDKQHDERTKDTASSKFLEIQKAYEVLSDPFLREVYDYLGPEGLKRQWPTELRSKDSGEIKAELNRWKFDRRHEVLEQLLRPRGSMTCAVDASSLFAKGDGSRLDSSNVLDCMRRIKVSNFGVRHSVMKDLGPKTTIGLIGHAQSGARDYTSSKGTLTGTLRHQFSPRFVLELTAAFLNPHIITAKTTYNDEENAVSVQTNFIPVLWHIFPPLTTFSFGRRLFRDSLTQGSAAWTYTPGSPAGRLELSVYSPKPFDLTSPEDFTHTGSRTNFFFNNRPGSTTGFAAGVQAWSYGLVLSGIDSCLTTEYSVSFVELAVHLKASVELGLRGIAYLLTAKWSGEKSAFSTTVGVGNRGVIMRFELWYLQQKWMLPITLSPDNDQTLALYTAVIPSTALALGYHFFLKPRRRVQRARYFDSARRALKDEKSELKREIENTTLLLQDPARRHMESERAKGGLVILEAIYGPTCPDIEATGLDVDVTVPLQALVHNSQVYVSGRLPKSGIQGFYDPAPAAPKSLRVRYMFRDRMHYTEIPELVPIVLPLRDHLVM</sequence>
<name>A0A0D0DUI9_9AGAM</name>
<feature type="domain" description="J" evidence="3">
    <location>
        <begin position="12"/>
        <end position="80"/>
    </location>
</feature>
<dbReference type="PROSITE" id="PS50076">
    <property type="entry name" value="DNAJ_2"/>
    <property type="match status" value="1"/>
</dbReference>
<dbReference type="STRING" id="930991.A0A0D0DUI9"/>
<evidence type="ECO:0000259" key="3">
    <source>
        <dbReference type="PROSITE" id="PS50076"/>
    </source>
</evidence>
<dbReference type="Pfam" id="PF11875">
    <property type="entry name" value="DnaJ-like_C11_C"/>
    <property type="match status" value="1"/>
</dbReference>
<dbReference type="Proteomes" id="UP000054538">
    <property type="component" value="Unassembled WGS sequence"/>
</dbReference>
<evidence type="ECO:0000313" key="5">
    <source>
        <dbReference type="Proteomes" id="UP000054538"/>
    </source>
</evidence>
<dbReference type="PANTHER" id="PTHR44157:SF1">
    <property type="entry name" value="DNAJ HOMOLOG SUBFAMILY C MEMBER 11"/>
    <property type="match status" value="1"/>
</dbReference>
<dbReference type="FunCoup" id="A0A0D0DUI9">
    <property type="interactions" value="275"/>
</dbReference>
<reference evidence="4 5" key="1">
    <citation type="submission" date="2014-04" db="EMBL/GenBank/DDBJ databases">
        <authorList>
            <consortium name="DOE Joint Genome Institute"/>
            <person name="Kuo A."/>
            <person name="Kohler A."/>
            <person name="Jargeat P."/>
            <person name="Nagy L.G."/>
            <person name="Floudas D."/>
            <person name="Copeland A."/>
            <person name="Barry K.W."/>
            <person name="Cichocki N."/>
            <person name="Veneault-Fourrey C."/>
            <person name="LaButti K."/>
            <person name="Lindquist E.A."/>
            <person name="Lipzen A."/>
            <person name="Lundell T."/>
            <person name="Morin E."/>
            <person name="Murat C."/>
            <person name="Sun H."/>
            <person name="Tunlid A."/>
            <person name="Henrissat B."/>
            <person name="Grigoriev I.V."/>
            <person name="Hibbett D.S."/>
            <person name="Martin F."/>
            <person name="Nordberg H.P."/>
            <person name="Cantor M.N."/>
            <person name="Hua S.X."/>
        </authorList>
    </citation>
    <scope>NUCLEOTIDE SEQUENCE [LARGE SCALE GENOMIC DNA]</scope>
    <source>
        <strain evidence="4 5">Ve08.2h10</strain>
    </source>
</reference>
<protein>
    <recommendedName>
        <fullName evidence="3">J domain-containing protein</fullName>
    </recommendedName>
</protein>
<dbReference type="SUPFAM" id="SSF46565">
    <property type="entry name" value="Chaperone J-domain"/>
    <property type="match status" value="1"/>
</dbReference>
<dbReference type="AlphaFoldDB" id="A0A0D0DUI9"/>
<dbReference type="GO" id="GO:0005739">
    <property type="term" value="C:mitochondrion"/>
    <property type="evidence" value="ECO:0007669"/>
    <property type="project" value="GOC"/>
</dbReference>
<dbReference type="InterPro" id="IPR036869">
    <property type="entry name" value="J_dom_sf"/>
</dbReference>
<feature type="transmembrane region" description="Helical" evidence="2">
    <location>
        <begin position="423"/>
        <end position="443"/>
    </location>
</feature>
<dbReference type="InterPro" id="IPR024586">
    <property type="entry name" value="DnaJ-like_C11_C"/>
</dbReference>
<dbReference type="SMART" id="SM00271">
    <property type="entry name" value="DnaJ"/>
    <property type="match status" value="1"/>
</dbReference>
<evidence type="ECO:0000313" key="4">
    <source>
        <dbReference type="EMBL" id="KIK92751.1"/>
    </source>
</evidence>
<keyword evidence="2" id="KW-0812">Transmembrane</keyword>
<proteinExistence type="predicted"/>
<accession>A0A0D0DUI9</accession>
<keyword evidence="2" id="KW-0472">Membrane</keyword>
<dbReference type="InParanoid" id="A0A0D0DUI9"/>
<dbReference type="Gene3D" id="1.10.287.110">
    <property type="entry name" value="DnaJ domain"/>
    <property type="match status" value="1"/>
</dbReference>
<evidence type="ECO:0000256" key="2">
    <source>
        <dbReference type="SAM" id="Phobius"/>
    </source>
</evidence>
<dbReference type="CDD" id="cd06257">
    <property type="entry name" value="DnaJ"/>
    <property type="match status" value="1"/>
</dbReference>
<dbReference type="Pfam" id="PF22774">
    <property type="entry name" value="DNAJC11_beta-barrel"/>
    <property type="match status" value="1"/>
</dbReference>
<dbReference type="InterPro" id="IPR052243">
    <property type="entry name" value="Mito_inner_membrane_organizer"/>
</dbReference>
<dbReference type="GO" id="GO:0042407">
    <property type="term" value="P:cristae formation"/>
    <property type="evidence" value="ECO:0007669"/>
    <property type="project" value="TreeGrafter"/>
</dbReference>
<reference evidence="5" key="2">
    <citation type="submission" date="2015-01" db="EMBL/GenBank/DDBJ databases">
        <title>Evolutionary Origins and Diversification of the Mycorrhizal Mutualists.</title>
        <authorList>
            <consortium name="DOE Joint Genome Institute"/>
            <consortium name="Mycorrhizal Genomics Consortium"/>
            <person name="Kohler A."/>
            <person name="Kuo A."/>
            <person name="Nagy L.G."/>
            <person name="Floudas D."/>
            <person name="Copeland A."/>
            <person name="Barry K.W."/>
            <person name="Cichocki N."/>
            <person name="Veneault-Fourrey C."/>
            <person name="LaButti K."/>
            <person name="Lindquist E.A."/>
            <person name="Lipzen A."/>
            <person name="Lundell T."/>
            <person name="Morin E."/>
            <person name="Murat C."/>
            <person name="Riley R."/>
            <person name="Ohm R."/>
            <person name="Sun H."/>
            <person name="Tunlid A."/>
            <person name="Henrissat B."/>
            <person name="Grigoriev I.V."/>
            <person name="Hibbett D.S."/>
            <person name="Martin F."/>
        </authorList>
    </citation>
    <scope>NUCLEOTIDE SEQUENCE [LARGE SCALE GENOMIC DNA]</scope>
    <source>
        <strain evidence="5">Ve08.2h10</strain>
    </source>
</reference>
<dbReference type="EMBL" id="KN825246">
    <property type="protein sequence ID" value="KIK92751.1"/>
    <property type="molecule type" value="Genomic_DNA"/>
</dbReference>